<dbReference type="EMBL" id="UOGJ01000075">
    <property type="protein sequence ID" value="VAX35905.1"/>
    <property type="molecule type" value="Genomic_DNA"/>
</dbReference>
<protein>
    <recommendedName>
        <fullName evidence="8">Lipopolysaccharide export system permease protein LptF</fullName>
    </recommendedName>
</protein>
<gene>
    <name evidence="7" type="ORF">MNBD_UNCLBAC01-1117</name>
</gene>
<evidence type="ECO:0000256" key="6">
    <source>
        <dbReference type="SAM" id="Phobius"/>
    </source>
</evidence>
<dbReference type="PANTHER" id="PTHR33529">
    <property type="entry name" value="SLR0882 PROTEIN-RELATED"/>
    <property type="match status" value="1"/>
</dbReference>
<comment type="subcellular location">
    <subcellularLocation>
        <location evidence="1">Cell membrane</location>
        <topology evidence="1">Multi-pass membrane protein</topology>
    </subcellularLocation>
</comment>
<feature type="transmembrane region" description="Helical" evidence="6">
    <location>
        <begin position="12"/>
        <end position="33"/>
    </location>
</feature>
<dbReference type="AlphaFoldDB" id="A0A3B1DVA9"/>
<keyword evidence="2" id="KW-1003">Cell membrane</keyword>
<dbReference type="InterPro" id="IPR005495">
    <property type="entry name" value="LptG/LptF_permease"/>
</dbReference>
<dbReference type="Pfam" id="PF03739">
    <property type="entry name" value="LptF_LptG"/>
    <property type="match status" value="1"/>
</dbReference>
<sequence length="373" mass="42093">MKIIRSYILRECIVPFILSISILTCVFLLGNLIQLTNLVINKGVALATIGRVFLLMIPVLLGYTIPIACLISIIMAFSRLSSDNEIIALRAGGIHLGQLLAPLLILGIIISLFSIILNERIIPYAHHEQRKTLKNLGFKNPTALLEAGLFINAFKGQILFIHKLEDNKMYNITIYQPQPDGPTRTIIAKRGEFTPVPGKDQIKLKLMNGTSDEPNLENPETFYKLNFETYFMTLDLSKKEKTIDKKPKSMTLKELKTSFTNMEDMVKDLDEDPKKYMLKNIFRLKTEYFRKIVWSFSPLVFIFLAFPISVITHNREKSANVVLAIICAAGYYVISLGCEALSIKNVLPPHIIMWIPNTLAGIIAGVLNYKCVS</sequence>
<dbReference type="GO" id="GO:0043190">
    <property type="term" value="C:ATP-binding cassette (ABC) transporter complex"/>
    <property type="evidence" value="ECO:0007669"/>
    <property type="project" value="TreeGrafter"/>
</dbReference>
<feature type="transmembrane region" description="Helical" evidence="6">
    <location>
        <begin position="53"/>
        <end position="78"/>
    </location>
</feature>
<evidence type="ECO:0000256" key="5">
    <source>
        <dbReference type="ARBA" id="ARBA00023136"/>
    </source>
</evidence>
<reference evidence="7" key="1">
    <citation type="submission" date="2018-06" db="EMBL/GenBank/DDBJ databases">
        <authorList>
            <person name="Zhirakovskaya E."/>
        </authorList>
    </citation>
    <scope>NUCLEOTIDE SEQUENCE</scope>
</reference>
<keyword evidence="3 6" id="KW-0812">Transmembrane</keyword>
<feature type="transmembrane region" description="Helical" evidence="6">
    <location>
        <begin position="292"/>
        <end position="312"/>
    </location>
</feature>
<accession>A0A3B1DVA9</accession>
<keyword evidence="4 6" id="KW-1133">Transmembrane helix</keyword>
<evidence type="ECO:0000256" key="2">
    <source>
        <dbReference type="ARBA" id="ARBA00022475"/>
    </source>
</evidence>
<evidence type="ECO:0000313" key="7">
    <source>
        <dbReference type="EMBL" id="VAX35905.1"/>
    </source>
</evidence>
<evidence type="ECO:0000256" key="4">
    <source>
        <dbReference type="ARBA" id="ARBA00022989"/>
    </source>
</evidence>
<dbReference type="GO" id="GO:0015920">
    <property type="term" value="P:lipopolysaccharide transport"/>
    <property type="evidence" value="ECO:0007669"/>
    <property type="project" value="TreeGrafter"/>
</dbReference>
<organism evidence="7">
    <name type="scientific">hydrothermal vent metagenome</name>
    <dbReference type="NCBI Taxonomy" id="652676"/>
    <lineage>
        <taxon>unclassified sequences</taxon>
        <taxon>metagenomes</taxon>
        <taxon>ecological metagenomes</taxon>
    </lineage>
</organism>
<feature type="transmembrane region" description="Helical" evidence="6">
    <location>
        <begin position="350"/>
        <end position="369"/>
    </location>
</feature>
<dbReference type="PANTHER" id="PTHR33529:SF6">
    <property type="entry name" value="YJGP_YJGQ FAMILY PERMEASE"/>
    <property type="match status" value="1"/>
</dbReference>
<evidence type="ECO:0000256" key="3">
    <source>
        <dbReference type="ARBA" id="ARBA00022692"/>
    </source>
</evidence>
<proteinExistence type="predicted"/>
<keyword evidence="5 6" id="KW-0472">Membrane</keyword>
<feature type="transmembrane region" description="Helical" evidence="6">
    <location>
        <begin position="318"/>
        <end position="338"/>
    </location>
</feature>
<feature type="transmembrane region" description="Helical" evidence="6">
    <location>
        <begin position="99"/>
        <end position="117"/>
    </location>
</feature>
<evidence type="ECO:0000256" key="1">
    <source>
        <dbReference type="ARBA" id="ARBA00004651"/>
    </source>
</evidence>
<evidence type="ECO:0008006" key="8">
    <source>
        <dbReference type="Google" id="ProtNLM"/>
    </source>
</evidence>
<name>A0A3B1DVA9_9ZZZZ</name>